<feature type="transmembrane region" description="Helical" evidence="7">
    <location>
        <begin position="12"/>
        <end position="37"/>
    </location>
</feature>
<dbReference type="Pfam" id="PF07690">
    <property type="entry name" value="MFS_1"/>
    <property type="match status" value="1"/>
</dbReference>
<reference evidence="8" key="1">
    <citation type="submission" date="2020-04" db="EMBL/GenBank/DDBJ databases">
        <authorList>
            <person name="Zhang T."/>
        </authorList>
    </citation>
    <scope>NUCLEOTIDE SEQUENCE</scope>
    <source>
        <strain evidence="8">HKST-UBA01</strain>
    </source>
</reference>
<dbReference type="Gene3D" id="1.20.1250.20">
    <property type="entry name" value="MFS general substrate transporter like domains"/>
    <property type="match status" value="2"/>
</dbReference>
<keyword evidence="4 7" id="KW-0812">Transmembrane</keyword>
<proteinExistence type="inferred from homology"/>
<feature type="transmembrane region" description="Helical" evidence="7">
    <location>
        <begin position="136"/>
        <end position="159"/>
    </location>
</feature>
<organism evidence="8 9">
    <name type="scientific">Eiseniibacteriota bacterium</name>
    <dbReference type="NCBI Taxonomy" id="2212470"/>
    <lineage>
        <taxon>Bacteria</taxon>
        <taxon>Candidatus Eiseniibacteriota</taxon>
    </lineage>
</organism>
<evidence type="ECO:0000313" key="9">
    <source>
        <dbReference type="Proteomes" id="UP000697710"/>
    </source>
</evidence>
<feature type="transmembrane region" description="Helical" evidence="7">
    <location>
        <begin position="300"/>
        <end position="320"/>
    </location>
</feature>
<dbReference type="AlphaFoldDB" id="A0A956RQ82"/>
<dbReference type="SUPFAM" id="SSF103473">
    <property type="entry name" value="MFS general substrate transporter"/>
    <property type="match status" value="1"/>
</dbReference>
<dbReference type="InterPro" id="IPR011701">
    <property type="entry name" value="MFS"/>
</dbReference>
<reference evidence="8" key="2">
    <citation type="journal article" date="2021" name="Microbiome">
        <title>Successional dynamics and alternative stable states in a saline activated sludge microbial community over 9 years.</title>
        <authorList>
            <person name="Wang Y."/>
            <person name="Ye J."/>
            <person name="Ju F."/>
            <person name="Liu L."/>
            <person name="Boyd J.A."/>
            <person name="Deng Y."/>
            <person name="Parks D.H."/>
            <person name="Jiang X."/>
            <person name="Yin X."/>
            <person name="Woodcroft B.J."/>
            <person name="Tyson G.W."/>
            <person name="Hugenholtz P."/>
            <person name="Polz M.F."/>
            <person name="Zhang T."/>
        </authorList>
    </citation>
    <scope>NUCLEOTIDE SEQUENCE</scope>
    <source>
        <strain evidence="8">HKST-UBA01</strain>
    </source>
</reference>
<evidence type="ECO:0000256" key="2">
    <source>
        <dbReference type="ARBA" id="ARBA00008335"/>
    </source>
</evidence>
<evidence type="ECO:0000313" key="8">
    <source>
        <dbReference type="EMBL" id="MCA9729491.1"/>
    </source>
</evidence>
<dbReference type="PANTHER" id="PTHR23514:SF3">
    <property type="entry name" value="BYPASS OF STOP CODON PROTEIN 6"/>
    <property type="match status" value="1"/>
</dbReference>
<evidence type="ECO:0000256" key="1">
    <source>
        <dbReference type="ARBA" id="ARBA00004127"/>
    </source>
</evidence>
<gene>
    <name evidence="8" type="ORF">KC729_17520</name>
</gene>
<evidence type="ECO:0000256" key="5">
    <source>
        <dbReference type="ARBA" id="ARBA00022989"/>
    </source>
</evidence>
<keyword evidence="6 7" id="KW-0472">Membrane</keyword>
<feature type="transmembrane region" description="Helical" evidence="7">
    <location>
        <begin position="43"/>
        <end position="61"/>
    </location>
</feature>
<evidence type="ECO:0000256" key="4">
    <source>
        <dbReference type="ARBA" id="ARBA00022692"/>
    </source>
</evidence>
<dbReference type="GO" id="GO:0022857">
    <property type="term" value="F:transmembrane transporter activity"/>
    <property type="evidence" value="ECO:0007669"/>
    <property type="project" value="InterPro"/>
</dbReference>
<keyword evidence="5 7" id="KW-1133">Transmembrane helix</keyword>
<keyword evidence="3" id="KW-0813">Transport</keyword>
<dbReference type="PANTHER" id="PTHR23514">
    <property type="entry name" value="BYPASS OF STOP CODON PROTEIN 6"/>
    <property type="match status" value="1"/>
</dbReference>
<accession>A0A956RQ82</accession>
<feature type="transmembrane region" description="Helical" evidence="7">
    <location>
        <begin position="332"/>
        <end position="351"/>
    </location>
</feature>
<dbReference type="GO" id="GO:0012505">
    <property type="term" value="C:endomembrane system"/>
    <property type="evidence" value="ECO:0007669"/>
    <property type="project" value="UniProtKB-SubCell"/>
</dbReference>
<dbReference type="GO" id="GO:0016020">
    <property type="term" value="C:membrane"/>
    <property type="evidence" value="ECO:0007669"/>
    <property type="project" value="TreeGrafter"/>
</dbReference>
<comment type="subcellular location">
    <subcellularLocation>
        <location evidence="1">Endomembrane system</location>
        <topology evidence="1">Multi-pass membrane protein</topology>
    </subcellularLocation>
</comment>
<evidence type="ECO:0000256" key="3">
    <source>
        <dbReference type="ARBA" id="ARBA00022448"/>
    </source>
</evidence>
<dbReference type="InterPro" id="IPR036259">
    <property type="entry name" value="MFS_trans_sf"/>
</dbReference>
<sequence>MRSLPRGWQAAVLYAVSFAQAGAYVSLPASSAVLYGFGLSKTAYGSLFLPMILMAALAAATGPRLARRCGLRWLYRASHLGNVCMLAVLWNSPSIDPRYLAIFLAGGSLVLGLSLGWMGVVANATISSLYPRRRSIALSGLHATLGVGATLTPALYGVLIASGHWSVGPQIFGATSGLFLIGSILAPSALAFPDEEPGRRGGVMGRSALRGHALRAGLYGVAESTVASWAVLYLVETRGLGADVGATALSSFWLALTCGRVAAVFVLRHGSSKLLMRGALVAQSLSFFGIAAAQDPRSGILAYLFAGLAAAPVFPIVISEATEEFADELPRASAWTTVGLMLGLGLGSFSVGPLSRFVPITWIFSASCVWPLLLWWAHRRNPPARHVAVETGGETRVLAAVDRFDRVIEAAEPSAEPELP</sequence>
<evidence type="ECO:0000256" key="7">
    <source>
        <dbReference type="SAM" id="Phobius"/>
    </source>
</evidence>
<feature type="transmembrane region" description="Helical" evidence="7">
    <location>
        <begin position="73"/>
        <end position="93"/>
    </location>
</feature>
<dbReference type="InterPro" id="IPR051788">
    <property type="entry name" value="MFS_Transporter"/>
</dbReference>
<name>A0A956RQ82_UNCEI</name>
<feature type="transmembrane region" description="Helical" evidence="7">
    <location>
        <begin position="274"/>
        <end position="294"/>
    </location>
</feature>
<evidence type="ECO:0000256" key="6">
    <source>
        <dbReference type="ARBA" id="ARBA00023136"/>
    </source>
</evidence>
<comment type="caution">
    <text evidence="8">The sequence shown here is derived from an EMBL/GenBank/DDBJ whole genome shotgun (WGS) entry which is preliminary data.</text>
</comment>
<protein>
    <submittedName>
        <fullName evidence="8">MFS transporter</fullName>
    </submittedName>
</protein>
<feature type="transmembrane region" description="Helical" evidence="7">
    <location>
        <begin position="213"/>
        <end position="235"/>
    </location>
</feature>
<dbReference type="EMBL" id="JAGQHR010000718">
    <property type="protein sequence ID" value="MCA9729491.1"/>
    <property type="molecule type" value="Genomic_DNA"/>
</dbReference>
<feature type="transmembrane region" description="Helical" evidence="7">
    <location>
        <begin position="171"/>
        <end position="192"/>
    </location>
</feature>
<feature type="transmembrane region" description="Helical" evidence="7">
    <location>
        <begin position="99"/>
        <end position="124"/>
    </location>
</feature>
<feature type="transmembrane region" description="Helical" evidence="7">
    <location>
        <begin position="247"/>
        <end position="267"/>
    </location>
</feature>
<comment type="similarity">
    <text evidence="2">Belongs to the major facilitator superfamily.</text>
</comment>
<dbReference type="Proteomes" id="UP000697710">
    <property type="component" value="Unassembled WGS sequence"/>
</dbReference>
<feature type="transmembrane region" description="Helical" evidence="7">
    <location>
        <begin position="357"/>
        <end position="377"/>
    </location>
</feature>